<feature type="region of interest" description="Disordered" evidence="1">
    <location>
        <begin position="1"/>
        <end position="24"/>
    </location>
</feature>
<dbReference type="Proteomes" id="UP001470230">
    <property type="component" value="Unassembled WGS sequence"/>
</dbReference>
<dbReference type="Pfam" id="PF08514">
    <property type="entry name" value="STAG"/>
    <property type="match status" value="1"/>
</dbReference>
<dbReference type="PANTHER" id="PTHR11199">
    <property type="entry name" value="STROMAL ANTIGEN"/>
    <property type="match status" value="1"/>
</dbReference>
<dbReference type="PROSITE" id="PS51425">
    <property type="entry name" value="SCD"/>
    <property type="match status" value="1"/>
</dbReference>
<protein>
    <submittedName>
        <fullName evidence="3">Cohesin subunit SA-3</fullName>
    </submittedName>
</protein>
<sequence>MPIRKSKTKNIDPDLLPESITKPGPHEPLIKYFTEEEPPKELFDQWADFYEKKPLIAIRELISVVLFIASGIEIEISDNDIKKCRSKEIIKALHDKLEEFDADAHIPVDDFIKGTNEKAYKFWTELCNSLIVSKGLFSEEFDVFIKDWAFAFCEANDRTLRSASTIAICSILNFLAESIKDTNAGLEKFKKSNSKSKSNKSTVTQHQIEKFETELDNSRTLSRELFTSVLKPRLRDVVPKIREICIQTMGELSKLAPEDYSDMNFIKLLGNALTDESSKNRKQAIKQIESILTSSHDLDTYKPFFKSISPTLIKICYDTDNTLVVSVFELMSKMLKKEVFECDDEQIDSIFKITGDDADKVRNHAAKFFTNYLFKGTLLEDENLKGGKKNNKQAINEAQLNEFARLSDEFSDSELTNSIQAFSSKLDCFQNWDLISEIIISSNDKSERVHFAKILSISASFATDDDVESLTIAMVTHLQKQKSQGLLDIFKKNNNALTALSQILQYMDINVLSGAAQERQFKLLLEKLHELFISNNTKAFYTNIINGIHSWCKNATQTKGKKKQHSMAQLANSELESIAEDFTTLKDGDETKLDKFLAMATFHDYSENKELRDFLKEAIDSEDNDTDSNHAVSTAIRCLEKFYMWDVKRLKDKNETEKAEYYIEFDSLQKLFITQLNSQNLEIKTAAFCALGTFLALSPFVANEIDIDSNCFETFIDTFHDLENNKLASFKSLIRPILSRVIPMKYAIHAFWYLQDNDIKPLVKDFMEDINENDYPIDGSEIGRLIGIMIKKEANGSVETFAQPSRISKIKTVMKAIATKVTAKDAILSYINNNYGAEELIPAYSPIFENMSYSDAEFVKPSAEGRILKIINKIIKGKTLKPKDFVVIVKKPKESSESENDEAESEGTD</sequence>
<dbReference type="Pfam" id="PF21581">
    <property type="entry name" value="SCD"/>
    <property type="match status" value="1"/>
</dbReference>
<accession>A0ABR2L8Z4</accession>
<reference evidence="3 4" key="1">
    <citation type="submission" date="2024-04" db="EMBL/GenBank/DDBJ databases">
        <title>Tritrichomonas musculus Genome.</title>
        <authorList>
            <person name="Alves-Ferreira E."/>
            <person name="Grigg M."/>
            <person name="Lorenzi H."/>
            <person name="Galac M."/>
        </authorList>
    </citation>
    <scope>NUCLEOTIDE SEQUENCE [LARGE SCALE GENOMIC DNA]</scope>
    <source>
        <strain evidence="3 4">EAF2021</strain>
    </source>
</reference>
<gene>
    <name evidence="3" type="ORF">M9Y10_002152</name>
</gene>
<dbReference type="SUPFAM" id="SSF48371">
    <property type="entry name" value="ARM repeat"/>
    <property type="match status" value="1"/>
</dbReference>
<dbReference type="EMBL" id="JAPFFF010000001">
    <property type="protein sequence ID" value="KAK8899830.1"/>
    <property type="molecule type" value="Genomic_DNA"/>
</dbReference>
<proteinExistence type="predicted"/>
<dbReference type="Pfam" id="PF24571">
    <property type="entry name" value="HEAT_SCC3-SA"/>
    <property type="match status" value="1"/>
</dbReference>
<dbReference type="InterPro" id="IPR013721">
    <property type="entry name" value="STAG"/>
</dbReference>
<evidence type="ECO:0000256" key="1">
    <source>
        <dbReference type="SAM" id="MobiDB-lite"/>
    </source>
</evidence>
<keyword evidence="4" id="KW-1185">Reference proteome</keyword>
<dbReference type="InterPro" id="IPR016024">
    <property type="entry name" value="ARM-type_fold"/>
</dbReference>
<feature type="domain" description="SCD" evidence="2">
    <location>
        <begin position="230"/>
        <end position="315"/>
    </location>
</feature>
<evidence type="ECO:0000313" key="3">
    <source>
        <dbReference type="EMBL" id="KAK8899830.1"/>
    </source>
</evidence>
<name>A0ABR2L8Z4_9EUKA</name>
<dbReference type="InterPro" id="IPR039662">
    <property type="entry name" value="Cohesin_Scc3/SA"/>
</dbReference>
<evidence type="ECO:0000259" key="2">
    <source>
        <dbReference type="PROSITE" id="PS51425"/>
    </source>
</evidence>
<evidence type="ECO:0000313" key="4">
    <source>
        <dbReference type="Proteomes" id="UP001470230"/>
    </source>
</evidence>
<dbReference type="InterPro" id="IPR056396">
    <property type="entry name" value="HEAT_SCC3-SA"/>
</dbReference>
<comment type="caution">
    <text evidence="3">The sequence shown here is derived from an EMBL/GenBank/DDBJ whole genome shotgun (WGS) entry which is preliminary data.</text>
</comment>
<dbReference type="InterPro" id="IPR020839">
    <property type="entry name" value="SCD"/>
</dbReference>
<dbReference type="Gene3D" id="1.25.10.10">
    <property type="entry name" value="Leucine-rich Repeat Variant"/>
    <property type="match status" value="1"/>
</dbReference>
<dbReference type="PANTHER" id="PTHR11199:SF0">
    <property type="entry name" value="LD34181P-RELATED"/>
    <property type="match status" value="1"/>
</dbReference>
<organism evidence="3 4">
    <name type="scientific">Tritrichomonas musculus</name>
    <dbReference type="NCBI Taxonomy" id="1915356"/>
    <lineage>
        <taxon>Eukaryota</taxon>
        <taxon>Metamonada</taxon>
        <taxon>Parabasalia</taxon>
        <taxon>Tritrichomonadida</taxon>
        <taxon>Tritrichomonadidae</taxon>
        <taxon>Tritrichomonas</taxon>
    </lineage>
</organism>
<dbReference type="InterPro" id="IPR011989">
    <property type="entry name" value="ARM-like"/>
</dbReference>